<keyword evidence="2" id="KW-0012">Acyltransferase</keyword>
<dbReference type="PROSITE" id="PS51186">
    <property type="entry name" value="GNAT"/>
    <property type="match status" value="1"/>
</dbReference>
<comment type="caution">
    <text evidence="2">The sequence shown here is derived from an EMBL/GenBank/DDBJ whole genome shotgun (WGS) entry which is preliminary data.</text>
</comment>
<dbReference type="InterPro" id="IPR016181">
    <property type="entry name" value="Acyl_CoA_acyltransferase"/>
</dbReference>
<dbReference type="GO" id="GO:0016746">
    <property type="term" value="F:acyltransferase activity"/>
    <property type="evidence" value="ECO:0007669"/>
    <property type="project" value="UniProtKB-KW"/>
</dbReference>
<organism evidence="2 3">
    <name type="scientific">Halovenus rubra</name>
    <dbReference type="NCBI Taxonomy" id="869890"/>
    <lineage>
        <taxon>Archaea</taxon>
        <taxon>Methanobacteriati</taxon>
        <taxon>Methanobacteriota</taxon>
        <taxon>Stenosarchaea group</taxon>
        <taxon>Halobacteria</taxon>
        <taxon>Halobacteriales</taxon>
        <taxon>Haloarculaceae</taxon>
        <taxon>Halovenus</taxon>
    </lineage>
</organism>
<evidence type="ECO:0000313" key="3">
    <source>
        <dbReference type="Proteomes" id="UP001596414"/>
    </source>
</evidence>
<dbReference type="Pfam" id="PF00583">
    <property type="entry name" value="Acetyltransf_1"/>
    <property type="match status" value="1"/>
</dbReference>
<dbReference type="RefSeq" id="WP_368407977.1">
    <property type="nucleotide sequence ID" value="NZ_JAODIY010000001.1"/>
</dbReference>
<gene>
    <name evidence="2" type="ORF">ACFQJ7_09330</name>
</gene>
<accession>A0ABD5X4V0</accession>
<reference evidence="2 3" key="1">
    <citation type="journal article" date="2014" name="Int. J. Syst. Evol. Microbiol.">
        <title>Complete genome sequence of Corynebacterium casei LMG S-19264T (=DSM 44701T), isolated from a smear-ripened cheese.</title>
        <authorList>
            <consortium name="US DOE Joint Genome Institute (JGI-PGF)"/>
            <person name="Walter F."/>
            <person name="Albersmeier A."/>
            <person name="Kalinowski J."/>
            <person name="Ruckert C."/>
        </authorList>
    </citation>
    <scope>NUCLEOTIDE SEQUENCE [LARGE SCALE GENOMIC DNA]</scope>
    <source>
        <strain evidence="2 3">CGMCC 4.7215</strain>
    </source>
</reference>
<dbReference type="InterPro" id="IPR050276">
    <property type="entry name" value="MshD_Acetyltransferase"/>
</dbReference>
<evidence type="ECO:0000259" key="1">
    <source>
        <dbReference type="PROSITE" id="PS51186"/>
    </source>
</evidence>
<name>A0ABD5X4V0_9EURY</name>
<dbReference type="EMBL" id="JBHSZQ010000020">
    <property type="protein sequence ID" value="MFC7126233.1"/>
    <property type="molecule type" value="Genomic_DNA"/>
</dbReference>
<dbReference type="AlphaFoldDB" id="A0ABD5X4V0"/>
<dbReference type="SUPFAM" id="SSF55729">
    <property type="entry name" value="Acyl-CoA N-acyltransferases (Nat)"/>
    <property type="match status" value="1"/>
</dbReference>
<dbReference type="CDD" id="cd04301">
    <property type="entry name" value="NAT_SF"/>
    <property type="match status" value="1"/>
</dbReference>
<protein>
    <submittedName>
        <fullName evidence="2">GNAT family N-acetyltransferase</fullName>
        <ecNumber evidence="2">2.3.1.-</ecNumber>
    </submittedName>
</protein>
<dbReference type="Proteomes" id="UP001596414">
    <property type="component" value="Unassembled WGS sequence"/>
</dbReference>
<proteinExistence type="predicted"/>
<dbReference type="PANTHER" id="PTHR43617">
    <property type="entry name" value="L-AMINO ACID N-ACETYLTRANSFERASE"/>
    <property type="match status" value="1"/>
</dbReference>
<feature type="domain" description="N-acetyltransferase" evidence="1">
    <location>
        <begin position="1"/>
        <end position="121"/>
    </location>
</feature>
<dbReference type="EC" id="2.3.1.-" evidence="2"/>
<dbReference type="InterPro" id="IPR000182">
    <property type="entry name" value="GNAT_dom"/>
</dbReference>
<dbReference type="PANTHER" id="PTHR43617:SF38">
    <property type="entry name" value="N-ACETYLTRANSFERASE DOMAIN-CONTAINING PROTEIN"/>
    <property type="match status" value="1"/>
</dbReference>
<evidence type="ECO:0000313" key="2">
    <source>
        <dbReference type="EMBL" id="MFC7126233.1"/>
    </source>
</evidence>
<sequence>MAGIEANREGVLVAVVDGAVRGFVDIRWGDAETKAFVNESEADLKAIYVEPEYWGEGIGTKLLERGLALLPDLTEAVRLDVFAKNERARQFYESHGFEQTDRSEHEIAEQSFPVAIYSLHS</sequence>
<keyword evidence="2" id="KW-0808">Transferase</keyword>
<dbReference type="Gene3D" id="3.40.630.30">
    <property type="match status" value="1"/>
</dbReference>